<evidence type="ECO:0000313" key="7">
    <source>
        <dbReference type="EMBL" id="NHZ89933.1"/>
    </source>
</evidence>
<dbReference type="InterPro" id="IPR013324">
    <property type="entry name" value="RNA_pol_sigma_r3/r4-like"/>
</dbReference>
<dbReference type="InterPro" id="IPR007630">
    <property type="entry name" value="RNA_pol_sigma70_r4"/>
</dbReference>
<dbReference type="SUPFAM" id="SSF88946">
    <property type="entry name" value="Sigma2 domain of RNA polymerase sigma factors"/>
    <property type="match status" value="1"/>
</dbReference>
<dbReference type="Proteomes" id="UP000609726">
    <property type="component" value="Unassembled WGS sequence"/>
</dbReference>
<dbReference type="InterPro" id="IPR014284">
    <property type="entry name" value="RNA_pol_sigma-70_dom"/>
</dbReference>
<keyword evidence="2" id="KW-0731">Sigma factor</keyword>
<comment type="caution">
    <text evidence="7">The sequence shown here is derived from an EMBL/GenBank/DDBJ whole genome shotgun (WGS) entry which is preliminary data.</text>
</comment>
<evidence type="ECO:0000256" key="3">
    <source>
        <dbReference type="ARBA" id="ARBA00023125"/>
    </source>
</evidence>
<evidence type="ECO:0000313" key="8">
    <source>
        <dbReference type="Proteomes" id="UP000609726"/>
    </source>
</evidence>
<dbReference type="InterPro" id="IPR000943">
    <property type="entry name" value="RNA_pol_sigma70"/>
</dbReference>
<dbReference type="SUPFAM" id="SSF88659">
    <property type="entry name" value="Sigma3 and sigma4 domains of RNA polymerase sigma factors"/>
    <property type="match status" value="1"/>
</dbReference>
<name>A0ABX0NSS6_9BURK</name>
<protein>
    <submittedName>
        <fullName evidence="7">Sigma-70 family RNA polymerase sigma factor</fullName>
    </submittedName>
</protein>
<feature type="domain" description="RNA polymerase sigma-70 region 2" evidence="5">
    <location>
        <begin position="39"/>
        <end position="107"/>
    </location>
</feature>
<dbReference type="InterPro" id="IPR013325">
    <property type="entry name" value="RNA_pol_sigma_r2"/>
</dbReference>
<keyword evidence="8" id="KW-1185">Reference proteome</keyword>
<evidence type="ECO:0000256" key="2">
    <source>
        <dbReference type="ARBA" id="ARBA00023082"/>
    </source>
</evidence>
<evidence type="ECO:0000256" key="4">
    <source>
        <dbReference type="ARBA" id="ARBA00023163"/>
    </source>
</evidence>
<dbReference type="RefSeq" id="WP_166875357.1">
    <property type="nucleotide sequence ID" value="NZ_WHJH01000013.1"/>
</dbReference>
<sequence>MQRPASQGAAGAATAPVLADEPALWKAARRGGEAARARLIEAYLPFVRMLAAKMFAGRIDHDLEFNEYLQFGTIGLIEAVDRFDPGMGNQFKTFAGHRINGAILDGIGQMSEKRTQVNTRRRLQLERGESLRDALDARTGDLFQQLADVAVGLALGYVLDDPVVYYHEDATVADQHYTRVEMTQLRSKMQALVGNLPEKERMVIKYHYLNQVPFAVIAQTMGLTKGRVSQIHNKALALLRRAANAVSACDMVW</sequence>
<dbReference type="Pfam" id="PF04542">
    <property type="entry name" value="Sigma70_r2"/>
    <property type="match status" value="1"/>
</dbReference>
<reference evidence="7 8" key="1">
    <citation type="submission" date="2019-10" db="EMBL/GenBank/DDBJ databases">
        <title>Taxonomy of Antarctic Massilia spp.: description of Massilia rubra sp. nov., Massilia aquatica sp. nov., Massilia mucilaginosa sp. nov., Massilia frigida sp. nov. isolated from streams, lakes and regoliths.</title>
        <authorList>
            <person name="Holochova P."/>
            <person name="Sedlacek I."/>
            <person name="Kralova S."/>
            <person name="Maslanova I."/>
            <person name="Busse H.-J."/>
            <person name="Stankova E."/>
            <person name="Vrbovska V."/>
            <person name="Kovarovic V."/>
            <person name="Bartak M."/>
            <person name="Svec P."/>
            <person name="Pantucek R."/>
        </authorList>
    </citation>
    <scope>NUCLEOTIDE SEQUENCE [LARGE SCALE GENOMIC DNA]</scope>
    <source>
        <strain evidence="7 8">CCM 8733</strain>
    </source>
</reference>
<keyword evidence="4" id="KW-0804">Transcription</keyword>
<evidence type="ECO:0000259" key="5">
    <source>
        <dbReference type="Pfam" id="PF04542"/>
    </source>
</evidence>
<accession>A0ABX0NSS6</accession>
<dbReference type="Pfam" id="PF04545">
    <property type="entry name" value="Sigma70_r4"/>
    <property type="match status" value="1"/>
</dbReference>
<dbReference type="EMBL" id="WHJH01000013">
    <property type="protein sequence ID" value="NHZ89933.1"/>
    <property type="molecule type" value="Genomic_DNA"/>
</dbReference>
<gene>
    <name evidence="7" type="ORF">F2P45_13055</name>
</gene>
<dbReference type="CDD" id="cd06171">
    <property type="entry name" value="Sigma70_r4"/>
    <property type="match status" value="1"/>
</dbReference>
<keyword evidence="1" id="KW-0805">Transcription regulation</keyword>
<organism evidence="7 8">
    <name type="scientific">Massilia mucilaginosa</name>
    <dbReference type="NCBI Taxonomy" id="2609282"/>
    <lineage>
        <taxon>Bacteria</taxon>
        <taxon>Pseudomonadati</taxon>
        <taxon>Pseudomonadota</taxon>
        <taxon>Betaproteobacteria</taxon>
        <taxon>Burkholderiales</taxon>
        <taxon>Oxalobacteraceae</taxon>
        <taxon>Telluria group</taxon>
        <taxon>Massilia</taxon>
    </lineage>
</organism>
<feature type="domain" description="RNA polymerase sigma-70 region 4" evidence="6">
    <location>
        <begin position="195"/>
        <end position="240"/>
    </location>
</feature>
<dbReference type="Gene3D" id="1.20.140.160">
    <property type="match status" value="1"/>
</dbReference>
<evidence type="ECO:0000256" key="1">
    <source>
        <dbReference type="ARBA" id="ARBA00023015"/>
    </source>
</evidence>
<evidence type="ECO:0000259" key="6">
    <source>
        <dbReference type="Pfam" id="PF04545"/>
    </source>
</evidence>
<proteinExistence type="predicted"/>
<dbReference type="Gene3D" id="1.20.120.1810">
    <property type="match status" value="1"/>
</dbReference>
<dbReference type="PRINTS" id="PR00046">
    <property type="entry name" value="SIGMA70FCT"/>
</dbReference>
<keyword evidence="3" id="KW-0238">DNA-binding</keyword>
<dbReference type="InterPro" id="IPR007627">
    <property type="entry name" value="RNA_pol_sigma70_r2"/>
</dbReference>
<dbReference type="NCBIfam" id="TIGR02937">
    <property type="entry name" value="sigma70-ECF"/>
    <property type="match status" value="1"/>
</dbReference>
<dbReference type="PANTHER" id="PTHR30385">
    <property type="entry name" value="SIGMA FACTOR F FLAGELLAR"/>
    <property type="match status" value="1"/>
</dbReference>